<proteinExistence type="predicted"/>
<evidence type="ECO:0000313" key="1">
    <source>
        <dbReference type="EMBL" id="CAG8836170.1"/>
    </source>
</evidence>
<comment type="caution">
    <text evidence="1">The sequence shown here is derived from an EMBL/GenBank/DDBJ whole genome shotgun (WGS) entry which is preliminary data.</text>
</comment>
<organism evidence="1 2">
    <name type="scientific">Gigaspora margarita</name>
    <dbReference type="NCBI Taxonomy" id="4874"/>
    <lineage>
        <taxon>Eukaryota</taxon>
        <taxon>Fungi</taxon>
        <taxon>Fungi incertae sedis</taxon>
        <taxon>Mucoromycota</taxon>
        <taxon>Glomeromycotina</taxon>
        <taxon>Glomeromycetes</taxon>
        <taxon>Diversisporales</taxon>
        <taxon>Gigasporaceae</taxon>
        <taxon>Gigaspora</taxon>
    </lineage>
</organism>
<dbReference type="EMBL" id="CAJVQB010052989">
    <property type="protein sequence ID" value="CAG8836170.1"/>
    <property type="molecule type" value="Genomic_DNA"/>
</dbReference>
<feature type="non-terminal residue" evidence="1">
    <location>
        <position position="1"/>
    </location>
</feature>
<reference evidence="1 2" key="1">
    <citation type="submission" date="2021-06" db="EMBL/GenBank/DDBJ databases">
        <authorList>
            <person name="Kallberg Y."/>
            <person name="Tangrot J."/>
            <person name="Rosling A."/>
        </authorList>
    </citation>
    <scope>NUCLEOTIDE SEQUENCE [LARGE SCALE GENOMIC DNA]</scope>
    <source>
        <strain evidence="1 2">120-4 pot B 10/14</strain>
    </source>
</reference>
<name>A0ABN7WMR6_GIGMA</name>
<protein>
    <submittedName>
        <fullName evidence="1">17985_t:CDS:1</fullName>
    </submittedName>
</protein>
<evidence type="ECO:0000313" key="2">
    <source>
        <dbReference type="Proteomes" id="UP000789901"/>
    </source>
</evidence>
<accession>A0ABN7WMR6</accession>
<sequence>LKGEQIVGVTDSIGIIFSGQCRGETTISGSAEVAKVIIIGLIVDGWFEKENGWIKVVNGWAKLVNGSWDEVVVVEIVDDAWDSCIEVVVENQIEVIDDREVVVVD</sequence>
<dbReference type="Proteomes" id="UP000789901">
    <property type="component" value="Unassembled WGS sequence"/>
</dbReference>
<keyword evidence="2" id="KW-1185">Reference proteome</keyword>
<gene>
    <name evidence="1" type="ORF">GMARGA_LOCUS32903</name>
</gene>